<keyword evidence="2" id="KW-0560">Oxidoreductase</keyword>
<protein>
    <submittedName>
        <fullName evidence="5">SDR family oxidoreductase</fullName>
    </submittedName>
</protein>
<gene>
    <name evidence="5" type="ORF">ACFL27_05000</name>
</gene>
<dbReference type="InterPro" id="IPR002347">
    <property type="entry name" value="SDR_fam"/>
</dbReference>
<dbReference type="InterPro" id="IPR036291">
    <property type="entry name" value="NAD(P)-bd_dom_sf"/>
</dbReference>
<proteinExistence type="inferred from homology"/>
<evidence type="ECO:0000256" key="2">
    <source>
        <dbReference type="ARBA" id="ARBA00023002"/>
    </source>
</evidence>
<keyword evidence="6" id="KW-1185">Reference proteome</keyword>
<evidence type="ECO:0000259" key="4">
    <source>
        <dbReference type="SMART" id="SM00822"/>
    </source>
</evidence>
<dbReference type="PANTHER" id="PTHR44196">
    <property type="entry name" value="DEHYDROGENASE/REDUCTASE SDR FAMILY MEMBER 7B"/>
    <property type="match status" value="1"/>
</dbReference>
<name>A0ABV6YTL9_UNCC1</name>
<dbReference type="NCBIfam" id="NF004825">
    <property type="entry name" value="PRK06181.1"/>
    <property type="match status" value="1"/>
</dbReference>
<evidence type="ECO:0000313" key="6">
    <source>
        <dbReference type="Proteomes" id="UP001594351"/>
    </source>
</evidence>
<dbReference type="SUPFAM" id="SSF51735">
    <property type="entry name" value="NAD(P)-binding Rossmann-fold domains"/>
    <property type="match status" value="1"/>
</dbReference>
<dbReference type="PRINTS" id="PR00081">
    <property type="entry name" value="GDHRDH"/>
</dbReference>
<organism evidence="5 6">
    <name type="scientific">candidate division CSSED10-310 bacterium</name>
    <dbReference type="NCBI Taxonomy" id="2855610"/>
    <lineage>
        <taxon>Bacteria</taxon>
        <taxon>Bacteria division CSSED10-310</taxon>
    </lineage>
</organism>
<dbReference type="InterPro" id="IPR057326">
    <property type="entry name" value="KR_dom"/>
</dbReference>
<reference evidence="5 6" key="1">
    <citation type="submission" date="2024-09" db="EMBL/GenBank/DDBJ databases">
        <title>Laminarin stimulates single cell rates of sulfate reduction while oxygen inhibits transcriptomic activity in coastal marine sediment.</title>
        <authorList>
            <person name="Lindsay M."/>
            <person name="Orcutt B."/>
            <person name="Emerson D."/>
            <person name="Stepanauskas R."/>
            <person name="D'Angelo T."/>
        </authorList>
    </citation>
    <scope>NUCLEOTIDE SEQUENCE [LARGE SCALE GENOMIC DNA]</scope>
    <source>
        <strain evidence="5">SAG AM-311-K15</strain>
    </source>
</reference>
<evidence type="ECO:0000313" key="5">
    <source>
        <dbReference type="EMBL" id="MFC1849550.1"/>
    </source>
</evidence>
<comment type="caution">
    <text evidence="5">The sequence shown here is derived from an EMBL/GenBank/DDBJ whole genome shotgun (WGS) entry which is preliminary data.</text>
</comment>
<dbReference type="InterPro" id="IPR020904">
    <property type="entry name" value="Sc_DH/Rdtase_CS"/>
</dbReference>
<dbReference type="Gene3D" id="3.40.50.720">
    <property type="entry name" value="NAD(P)-binding Rossmann-like Domain"/>
    <property type="match status" value="1"/>
</dbReference>
<dbReference type="PANTHER" id="PTHR44196:SF1">
    <property type="entry name" value="DEHYDROGENASE_REDUCTASE SDR FAMILY MEMBER 7B"/>
    <property type="match status" value="1"/>
</dbReference>
<sequence length="261" mass="28680">MQDKIVWITGASSGIGEALTVELSRKGATLILSARKEQALREVRSICKNPENHLVVPLDLADLNTISNAVKTVQDRFERVDVLINNGGVSQRAHAVETTIAVDRRIMDINYLGTVALTKELLPGMLTQKAGHIVVVSSVVGKFGTPYRTAYAASKHALHGFFDSLRAELWSQGIVITLVCPGYVHTNLSINALAGNGSLFGKMDDATAQGMTPHYCARILIEAIERKKEEVYIGRKEVLGVYLKRYLPALFSRIIRVVKVR</sequence>
<evidence type="ECO:0000256" key="1">
    <source>
        <dbReference type="ARBA" id="ARBA00006484"/>
    </source>
</evidence>
<dbReference type="EMBL" id="JBHPBY010000045">
    <property type="protein sequence ID" value="MFC1849550.1"/>
    <property type="molecule type" value="Genomic_DNA"/>
</dbReference>
<feature type="domain" description="Ketoreductase" evidence="4">
    <location>
        <begin position="4"/>
        <end position="187"/>
    </location>
</feature>
<evidence type="ECO:0000256" key="3">
    <source>
        <dbReference type="RuleBase" id="RU000363"/>
    </source>
</evidence>
<dbReference type="Pfam" id="PF00106">
    <property type="entry name" value="adh_short"/>
    <property type="match status" value="1"/>
</dbReference>
<accession>A0ABV6YTL9</accession>
<dbReference type="CDD" id="cd05332">
    <property type="entry name" value="11beta-HSD1_like_SDR_c"/>
    <property type="match status" value="1"/>
</dbReference>
<dbReference type="PRINTS" id="PR00080">
    <property type="entry name" value="SDRFAMILY"/>
</dbReference>
<dbReference type="Proteomes" id="UP001594351">
    <property type="component" value="Unassembled WGS sequence"/>
</dbReference>
<dbReference type="PROSITE" id="PS00061">
    <property type="entry name" value="ADH_SHORT"/>
    <property type="match status" value="1"/>
</dbReference>
<comment type="similarity">
    <text evidence="1 3">Belongs to the short-chain dehydrogenases/reductases (SDR) family.</text>
</comment>
<dbReference type="SMART" id="SM00822">
    <property type="entry name" value="PKS_KR"/>
    <property type="match status" value="1"/>
</dbReference>